<evidence type="ECO:0000313" key="6">
    <source>
        <dbReference type="Proteomes" id="UP000305888"/>
    </source>
</evidence>
<evidence type="ECO:0000256" key="2">
    <source>
        <dbReference type="ARBA" id="ARBA00023315"/>
    </source>
</evidence>
<organism evidence="5 6">
    <name type="scientific">Paroceanicella profunda</name>
    <dbReference type="NCBI Taxonomy" id="2579971"/>
    <lineage>
        <taxon>Bacteria</taxon>
        <taxon>Pseudomonadati</taxon>
        <taxon>Pseudomonadota</taxon>
        <taxon>Alphaproteobacteria</taxon>
        <taxon>Rhodobacterales</taxon>
        <taxon>Paracoccaceae</taxon>
        <taxon>Paroceanicella</taxon>
    </lineage>
</organism>
<dbReference type="InterPro" id="IPR051531">
    <property type="entry name" value="N-acetyltransferase"/>
</dbReference>
<comment type="similarity">
    <text evidence="3">Belongs to the acetyltransferase family. RimJ subfamily.</text>
</comment>
<dbReference type="InterPro" id="IPR000182">
    <property type="entry name" value="GNAT_dom"/>
</dbReference>
<dbReference type="Gene3D" id="3.40.630.30">
    <property type="match status" value="1"/>
</dbReference>
<dbReference type="OrthoDB" id="9804153at2"/>
<dbReference type="Proteomes" id="UP000305888">
    <property type="component" value="Chromosome"/>
</dbReference>
<name>A0A5B8FVT2_9RHOB</name>
<dbReference type="InterPro" id="IPR016181">
    <property type="entry name" value="Acyl_CoA_acyltransferase"/>
</dbReference>
<dbReference type="PANTHER" id="PTHR43792:SF8">
    <property type="entry name" value="[RIBOSOMAL PROTEIN US5]-ALANINE N-ACETYLTRANSFERASE"/>
    <property type="match status" value="1"/>
</dbReference>
<evidence type="ECO:0000256" key="3">
    <source>
        <dbReference type="ARBA" id="ARBA00038502"/>
    </source>
</evidence>
<evidence type="ECO:0000313" key="5">
    <source>
        <dbReference type="EMBL" id="QDL92926.1"/>
    </source>
</evidence>
<dbReference type="GO" id="GO:0016747">
    <property type="term" value="F:acyltransferase activity, transferring groups other than amino-acyl groups"/>
    <property type="evidence" value="ECO:0007669"/>
    <property type="project" value="InterPro"/>
</dbReference>
<keyword evidence="6" id="KW-1185">Reference proteome</keyword>
<dbReference type="PANTHER" id="PTHR43792">
    <property type="entry name" value="GNAT FAMILY, PUTATIVE (AFU_ORTHOLOGUE AFUA_3G00765)-RELATED-RELATED"/>
    <property type="match status" value="1"/>
</dbReference>
<keyword evidence="2" id="KW-0012">Acyltransferase</keyword>
<keyword evidence="1 5" id="KW-0808">Transferase</keyword>
<evidence type="ECO:0000259" key="4">
    <source>
        <dbReference type="PROSITE" id="PS51186"/>
    </source>
</evidence>
<dbReference type="AlphaFoldDB" id="A0A5B8FVT2"/>
<protein>
    <submittedName>
        <fullName evidence="5">GNAT family N-acetyltransferase</fullName>
    </submittedName>
</protein>
<dbReference type="PROSITE" id="PS51186">
    <property type="entry name" value="GNAT"/>
    <property type="match status" value="1"/>
</dbReference>
<evidence type="ECO:0000256" key="1">
    <source>
        <dbReference type="ARBA" id="ARBA00022679"/>
    </source>
</evidence>
<proteinExistence type="inferred from homology"/>
<dbReference type="RefSeq" id="WP_138578219.1">
    <property type="nucleotide sequence ID" value="NZ_CP040818.1"/>
</dbReference>
<gene>
    <name evidence="5" type="ORF">FDP22_14715</name>
</gene>
<reference evidence="5 6" key="1">
    <citation type="submission" date="2019-06" db="EMBL/GenBank/DDBJ databases">
        <title>Genome sequence of Rhodobacteraceae bacterium D4M1.</title>
        <authorList>
            <person name="Cao J."/>
        </authorList>
    </citation>
    <scope>NUCLEOTIDE SEQUENCE [LARGE SCALE GENOMIC DNA]</scope>
    <source>
        <strain evidence="5 6">D4M1</strain>
    </source>
</reference>
<dbReference type="Pfam" id="PF13302">
    <property type="entry name" value="Acetyltransf_3"/>
    <property type="match status" value="1"/>
</dbReference>
<dbReference type="SUPFAM" id="SSF55729">
    <property type="entry name" value="Acyl-CoA N-acyltransferases (Nat)"/>
    <property type="match status" value="1"/>
</dbReference>
<accession>A0A5B8FVT2</accession>
<dbReference type="KEGG" id="ppru:FDP22_14715"/>
<dbReference type="EMBL" id="CP040818">
    <property type="protein sequence ID" value="QDL92926.1"/>
    <property type="molecule type" value="Genomic_DNA"/>
</dbReference>
<feature type="domain" description="N-acetyltransferase" evidence="4">
    <location>
        <begin position="15"/>
        <end position="176"/>
    </location>
</feature>
<sequence>MNEVLTRNILRTERMALRPVRPSDAGLMRLYAGDARLARMTTSIPHPYPPGAAEAFISGVLSGKSREMVRVLDATPSEGAELIGVISARWQADGAVEIGYWVGPPFWNTGYASEAVPALVDHLRAMGETRFVASVFQDNPVSARVITKAGFAYRGESEAYSVARDGRVATWTYTLTEAGG</sequence>